<evidence type="ECO:0000313" key="5">
    <source>
        <dbReference type="Proteomes" id="UP001243009"/>
    </source>
</evidence>
<dbReference type="Gene3D" id="1.10.357.10">
    <property type="entry name" value="Tetracycline Repressor, domain 2"/>
    <property type="match status" value="1"/>
</dbReference>
<keyword evidence="1 2" id="KW-0238">DNA-binding</keyword>
<dbReference type="InterPro" id="IPR001647">
    <property type="entry name" value="HTH_TetR"/>
</dbReference>
<feature type="domain" description="HTH tetR-type" evidence="3">
    <location>
        <begin position="17"/>
        <end position="77"/>
    </location>
</feature>
<dbReference type="Pfam" id="PF00440">
    <property type="entry name" value="TetR_N"/>
    <property type="match status" value="1"/>
</dbReference>
<dbReference type="SUPFAM" id="SSF46689">
    <property type="entry name" value="Homeodomain-like"/>
    <property type="match status" value="1"/>
</dbReference>
<dbReference type="InterPro" id="IPR023772">
    <property type="entry name" value="DNA-bd_HTH_TetR-type_CS"/>
</dbReference>
<organism evidence="4 5">
    <name type="scientific">Paracraurococcus lichenis</name>
    <dbReference type="NCBI Taxonomy" id="3064888"/>
    <lineage>
        <taxon>Bacteria</taxon>
        <taxon>Pseudomonadati</taxon>
        <taxon>Pseudomonadota</taxon>
        <taxon>Alphaproteobacteria</taxon>
        <taxon>Acetobacterales</taxon>
        <taxon>Roseomonadaceae</taxon>
        <taxon>Paracraurococcus</taxon>
    </lineage>
</organism>
<dbReference type="PANTHER" id="PTHR30055">
    <property type="entry name" value="HTH-TYPE TRANSCRIPTIONAL REGULATOR RUTR"/>
    <property type="match status" value="1"/>
</dbReference>
<comment type="caution">
    <text evidence="4">The sequence shown here is derived from an EMBL/GenBank/DDBJ whole genome shotgun (WGS) entry which is preliminary data.</text>
</comment>
<dbReference type="PROSITE" id="PS50977">
    <property type="entry name" value="HTH_TETR_2"/>
    <property type="match status" value="1"/>
</dbReference>
<feature type="DNA-binding region" description="H-T-H motif" evidence="2">
    <location>
        <begin position="40"/>
        <end position="59"/>
    </location>
</feature>
<evidence type="ECO:0000259" key="3">
    <source>
        <dbReference type="PROSITE" id="PS50977"/>
    </source>
</evidence>
<dbReference type="Proteomes" id="UP001243009">
    <property type="component" value="Unassembled WGS sequence"/>
</dbReference>
<dbReference type="InterPro" id="IPR039536">
    <property type="entry name" value="TetR_C_Proteobacteria"/>
</dbReference>
<evidence type="ECO:0000256" key="1">
    <source>
        <dbReference type="ARBA" id="ARBA00023125"/>
    </source>
</evidence>
<dbReference type="InterPro" id="IPR036271">
    <property type="entry name" value="Tet_transcr_reg_TetR-rel_C_sf"/>
</dbReference>
<dbReference type="InterPro" id="IPR009057">
    <property type="entry name" value="Homeodomain-like_sf"/>
</dbReference>
<sequence length="219" mass="23280">MTHVTAPDLLEPAEAASPKRRAILAAATRLFMAEGYGAVSMDAVAKAAAVSKATLYAHFGAKDRLFAAIITEACETMRGLACGEAGAEDLPPRAALRRLGRHWLGFLLDRHAVAVRRIVVAEGPRFPELARAFYDNGPAATRAWLAGWIEGEVARGRLRCADPALAAEQFIALLTGDMMLRATLGLGEAPSATAIEQQVEAAVDTFCHAFVVEASQRGP</sequence>
<dbReference type="InterPro" id="IPR050109">
    <property type="entry name" value="HTH-type_TetR-like_transc_reg"/>
</dbReference>
<dbReference type="PANTHER" id="PTHR30055:SF146">
    <property type="entry name" value="HTH-TYPE TRANSCRIPTIONAL DUAL REGULATOR CECR"/>
    <property type="match status" value="1"/>
</dbReference>
<evidence type="ECO:0000313" key="4">
    <source>
        <dbReference type="EMBL" id="MDO9712799.1"/>
    </source>
</evidence>
<dbReference type="EMBL" id="JAUTWS010000058">
    <property type="protein sequence ID" value="MDO9712799.1"/>
    <property type="molecule type" value="Genomic_DNA"/>
</dbReference>
<dbReference type="PROSITE" id="PS01081">
    <property type="entry name" value="HTH_TETR_1"/>
    <property type="match status" value="1"/>
</dbReference>
<dbReference type="SUPFAM" id="SSF48498">
    <property type="entry name" value="Tetracyclin repressor-like, C-terminal domain"/>
    <property type="match status" value="1"/>
</dbReference>
<name>A0ABT9E9L9_9PROT</name>
<keyword evidence="5" id="KW-1185">Reference proteome</keyword>
<gene>
    <name evidence="4" type="ORF">Q7A36_30990</name>
</gene>
<proteinExistence type="predicted"/>
<dbReference type="Gene3D" id="1.10.10.60">
    <property type="entry name" value="Homeodomain-like"/>
    <property type="match status" value="1"/>
</dbReference>
<accession>A0ABT9E9L9</accession>
<dbReference type="Pfam" id="PF14246">
    <property type="entry name" value="TetR_C_7"/>
    <property type="match status" value="1"/>
</dbReference>
<evidence type="ECO:0000256" key="2">
    <source>
        <dbReference type="PROSITE-ProRule" id="PRU00335"/>
    </source>
</evidence>
<dbReference type="PRINTS" id="PR00455">
    <property type="entry name" value="HTHTETR"/>
</dbReference>
<dbReference type="RefSeq" id="WP_305107657.1">
    <property type="nucleotide sequence ID" value="NZ_JAUTWS010000058.1"/>
</dbReference>
<protein>
    <submittedName>
        <fullName evidence="4">TetR/AcrR family transcriptional regulator</fullName>
    </submittedName>
</protein>
<reference evidence="4 5" key="1">
    <citation type="submission" date="2023-08" db="EMBL/GenBank/DDBJ databases">
        <title>The draft genome sequence of Paracraurococcus sp. LOR1-02.</title>
        <authorList>
            <person name="Kingkaew E."/>
            <person name="Tanasupawat S."/>
        </authorList>
    </citation>
    <scope>NUCLEOTIDE SEQUENCE [LARGE SCALE GENOMIC DNA]</scope>
    <source>
        <strain evidence="4 5">LOR1-02</strain>
    </source>
</reference>